<comment type="similarity">
    <text evidence="1 8">Belongs to the SELO family.</text>
</comment>
<dbReference type="RefSeq" id="WP_285764610.1">
    <property type="nucleotide sequence ID" value="NZ_BSYJ01000004.1"/>
</dbReference>
<comment type="catalytic activity">
    <reaction evidence="8">
        <text>L-seryl-[protein] + ATP = 3-O-(5'-adenylyl)-L-seryl-[protein] + diphosphate</text>
        <dbReference type="Rhea" id="RHEA:58120"/>
        <dbReference type="Rhea" id="RHEA-COMP:9863"/>
        <dbReference type="Rhea" id="RHEA-COMP:15073"/>
        <dbReference type="ChEBI" id="CHEBI:29999"/>
        <dbReference type="ChEBI" id="CHEBI:30616"/>
        <dbReference type="ChEBI" id="CHEBI:33019"/>
        <dbReference type="ChEBI" id="CHEBI:142516"/>
        <dbReference type="EC" id="2.7.7.108"/>
    </reaction>
</comment>
<feature type="binding site" evidence="8">
    <location>
        <position position="92"/>
    </location>
    <ligand>
        <name>ATP</name>
        <dbReference type="ChEBI" id="CHEBI:30616"/>
    </ligand>
</feature>
<feature type="binding site" evidence="8">
    <location>
        <position position="182"/>
    </location>
    <ligand>
        <name>ATP</name>
        <dbReference type="ChEBI" id="CHEBI:30616"/>
    </ligand>
</feature>
<dbReference type="Proteomes" id="UP001224392">
    <property type="component" value="Unassembled WGS sequence"/>
</dbReference>
<feature type="binding site" evidence="8">
    <location>
        <position position="112"/>
    </location>
    <ligand>
        <name>ATP</name>
        <dbReference type="ChEBI" id="CHEBI:30616"/>
    </ligand>
</feature>
<dbReference type="PANTHER" id="PTHR32057">
    <property type="entry name" value="PROTEIN ADENYLYLTRANSFERASE SELO, MITOCHONDRIAL"/>
    <property type="match status" value="1"/>
</dbReference>
<evidence type="ECO:0000256" key="7">
    <source>
        <dbReference type="ARBA" id="ARBA00022842"/>
    </source>
</evidence>
<dbReference type="EC" id="2.7.7.-" evidence="8"/>
<feature type="binding site" evidence="8">
    <location>
        <position position="124"/>
    </location>
    <ligand>
        <name>ATP</name>
        <dbReference type="ChEBI" id="CHEBI:30616"/>
    </ligand>
</feature>
<evidence type="ECO:0000256" key="3">
    <source>
        <dbReference type="ARBA" id="ARBA00022695"/>
    </source>
</evidence>
<comment type="caution">
    <text evidence="9">The sequence shown here is derived from an EMBL/GenBank/DDBJ whole genome shotgun (WGS) entry which is preliminary data.</text>
</comment>
<comment type="catalytic activity">
    <reaction evidence="8">
        <text>L-seryl-[protein] + UTP = O-(5'-uridylyl)-L-seryl-[protein] + diphosphate</text>
        <dbReference type="Rhea" id="RHEA:64604"/>
        <dbReference type="Rhea" id="RHEA-COMP:9863"/>
        <dbReference type="Rhea" id="RHEA-COMP:16635"/>
        <dbReference type="ChEBI" id="CHEBI:29999"/>
        <dbReference type="ChEBI" id="CHEBI:33019"/>
        <dbReference type="ChEBI" id="CHEBI:46398"/>
        <dbReference type="ChEBI" id="CHEBI:156051"/>
    </reaction>
</comment>
<feature type="binding site" evidence="8">
    <location>
        <position position="125"/>
    </location>
    <ligand>
        <name>ATP</name>
        <dbReference type="ChEBI" id="CHEBI:30616"/>
    </ligand>
</feature>
<dbReference type="EC" id="2.7.7.108" evidence="8"/>
<keyword evidence="2 8" id="KW-0808">Transferase</keyword>
<evidence type="ECO:0000256" key="8">
    <source>
        <dbReference type="HAMAP-Rule" id="MF_00692"/>
    </source>
</evidence>
<evidence type="ECO:0000313" key="9">
    <source>
        <dbReference type="EMBL" id="GMG88002.1"/>
    </source>
</evidence>
<feature type="binding site" evidence="8">
    <location>
        <position position="254"/>
    </location>
    <ligand>
        <name>Mg(2+)</name>
        <dbReference type="ChEBI" id="CHEBI:18420"/>
    </ligand>
</feature>
<proteinExistence type="inferred from homology"/>
<dbReference type="EMBL" id="BSYJ01000004">
    <property type="protein sequence ID" value="GMG88002.1"/>
    <property type="molecule type" value="Genomic_DNA"/>
</dbReference>
<evidence type="ECO:0000256" key="4">
    <source>
        <dbReference type="ARBA" id="ARBA00022723"/>
    </source>
</evidence>
<comment type="catalytic activity">
    <reaction evidence="8">
        <text>L-threonyl-[protein] + ATP = 3-O-(5'-adenylyl)-L-threonyl-[protein] + diphosphate</text>
        <dbReference type="Rhea" id="RHEA:54292"/>
        <dbReference type="Rhea" id="RHEA-COMP:11060"/>
        <dbReference type="Rhea" id="RHEA-COMP:13847"/>
        <dbReference type="ChEBI" id="CHEBI:30013"/>
        <dbReference type="ChEBI" id="CHEBI:30616"/>
        <dbReference type="ChEBI" id="CHEBI:33019"/>
        <dbReference type="ChEBI" id="CHEBI:138113"/>
        <dbReference type="EC" id="2.7.7.108"/>
    </reaction>
</comment>
<evidence type="ECO:0000256" key="2">
    <source>
        <dbReference type="ARBA" id="ARBA00022679"/>
    </source>
</evidence>
<protein>
    <recommendedName>
        <fullName evidence="8">Protein nucleotidyltransferase YdiU</fullName>
        <ecNumber evidence="8">2.7.7.-</ecNumber>
    </recommendedName>
    <alternativeName>
        <fullName evidence="8">Protein adenylyltransferase YdiU</fullName>
        <ecNumber evidence="8">2.7.7.108</ecNumber>
    </alternativeName>
    <alternativeName>
        <fullName evidence="8">Protein uridylyltransferase YdiU</fullName>
        <ecNumber evidence="8">2.7.7.-</ecNumber>
    </alternativeName>
</protein>
<comment type="cofactor">
    <cofactor evidence="8">
        <name>Mg(2+)</name>
        <dbReference type="ChEBI" id="CHEBI:18420"/>
    </cofactor>
    <cofactor evidence="8">
        <name>Mn(2+)</name>
        <dbReference type="ChEBI" id="CHEBI:29035"/>
    </cofactor>
</comment>
<keyword evidence="6 8" id="KW-0067">ATP-binding</keyword>
<dbReference type="PANTHER" id="PTHR32057:SF14">
    <property type="entry name" value="PROTEIN ADENYLYLTRANSFERASE SELO, MITOCHONDRIAL"/>
    <property type="match status" value="1"/>
</dbReference>
<dbReference type="Pfam" id="PF02696">
    <property type="entry name" value="SelO"/>
    <property type="match status" value="1"/>
</dbReference>
<gene>
    <name evidence="8" type="primary">ydiU</name>
    <name evidence="8" type="synonym">selO</name>
    <name evidence="9" type="ORF">MNKW57_23230</name>
</gene>
<keyword evidence="4 8" id="KW-0479">Metal-binding</keyword>
<feature type="binding site" evidence="8">
    <location>
        <position position="91"/>
    </location>
    <ligand>
        <name>ATP</name>
        <dbReference type="ChEBI" id="CHEBI:30616"/>
    </ligand>
</feature>
<organism evidence="9 10">
    <name type="scientific">Biformimicrobium ophioploci</name>
    <dbReference type="NCBI Taxonomy" id="3036711"/>
    <lineage>
        <taxon>Bacteria</taxon>
        <taxon>Pseudomonadati</taxon>
        <taxon>Pseudomonadota</taxon>
        <taxon>Gammaproteobacteria</taxon>
        <taxon>Cellvibrionales</taxon>
        <taxon>Microbulbiferaceae</taxon>
        <taxon>Biformimicrobium</taxon>
    </lineage>
</organism>
<evidence type="ECO:0000256" key="6">
    <source>
        <dbReference type="ARBA" id="ARBA00022840"/>
    </source>
</evidence>
<evidence type="ECO:0000256" key="1">
    <source>
        <dbReference type="ARBA" id="ARBA00009747"/>
    </source>
</evidence>
<feature type="binding site" evidence="8">
    <location>
        <position position="263"/>
    </location>
    <ligand>
        <name>Mg(2+)</name>
        <dbReference type="ChEBI" id="CHEBI:18420"/>
    </ligand>
</feature>
<comment type="catalytic activity">
    <reaction evidence="8">
        <text>L-histidyl-[protein] + UTP = N(tele)-(5'-uridylyl)-L-histidyl-[protein] + diphosphate</text>
        <dbReference type="Rhea" id="RHEA:83891"/>
        <dbReference type="Rhea" id="RHEA-COMP:9745"/>
        <dbReference type="Rhea" id="RHEA-COMP:20239"/>
        <dbReference type="ChEBI" id="CHEBI:29979"/>
        <dbReference type="ChEBI" id="CHEBI:33019"/>
        <dbReference type="ChEBI" id="CHEBI:46398"/>
        <dbReference type="ChEBI" id="CHEBI:233474"/>
    </reaction>
</comment>
<reference evidence="9 10" key="1">
    <citation type="submission" date="2023-04" db="EMBL/GenBank/DDBJ databases">
        <title>Marinobulbifer ophiurae gen. nov., sp. Nov., isolate from tissue of brittle star Ophioplocus japonicus.</title>
        <authorList>
            <person name="Kawano K."/>
            <person name="Sawayama S."/>
            <person name="Nakagawa S."/>
        </authorList>
    </citation>
    <scope>NUCLEOTIDE SEQUENCE [LARGE SCALE GENOMIC DNA]</scope>
    <source>
        <strain evidence="9 10">NKW57</strain>
    </source>
</reference>
<evidence type="ECO:0000313" key="10">
    <source>
        <dbReference type="Proteomes" id="UP001224392"/>
    </source>
</evidence>
<keyword evidence="3 8" id="KW-0548">Nucleotidyltransferase</keyword>
<feature type="binding site" evidence="8">
    <location>
        <position position="89"/>
    </location>
    <ligand>
        <name>ATP</name>
        <dbReference type="ChEBI" id="CHEBI:30616"/>
    </ligand>
</feature>
<comment type="function">
    <text evidence="8">Nucleotidyltransferase involved in the post-translational modification of proteins. It can catalyze the addition of adenosine monophosphate (AMP) or uridine monophosphate (UMP) to a protein, resulting in modifications known as AMPylation and UMPylation.</text>
</comment>
<keyword evidence="10" id="KW-1185">Reference proteome</keyword>
<comment type="catalytic activity">
    <reaction evidence="8">
        <text>L-tyrosyl-[protein] + UTP = O-(5'-uridylyl)-L-tyrosyl-[protein] + diphosphate</text>
        <dbReference type="Rhea" id="RHEA:83887"/>
        <dbReference type="Rhea" id="RHEA-COMP:10136"/>
        <dbReference type="Rhea" id="RHEA-COMP:20238"/>
        <dbReference type="ChEBI" id="CHEBI:33019"/>
        <dbReference type="ChEBI" id="CHEBI:46398"/>
        <dbReference type="ChEBI" id="CHEBI:46858"/>
        <dbReference type="ChEBI" id="CHEBI:90602"/>
    </reaction>
</comment>
<keyword evidence="5 8" id="KW-0547">Nucleotide-binding</keyword>
<feature type="binding site" evidence="8">
    <location>
        <position position="263"/>
    </location>
    <ligand>
        <name>ATP</name>
        <dbReference type="ChEBI" id="CHEBI:30616"/>
    </ligand>
</feature>
<feature type="active site" description="Proton acceptor" evidence="8">
    <location>
        <position position="253"/>
    </location>
</feature>
<feature type="binding site" evidence="8">
    <location>
        <position position="175"/>
    </location>
    <ligand>
        <name>ATP</name>
        <dbReference type="ChEBI" id="CHEBI:30616"/>
    </ligand>
</feature>
<evidence type="ECO:0000256" key="5">
    <source>
        <dbReference type="ARBA" id="ARBA00022741"/>
    </source>
</evidence>
<keyword evidence="7 8" id="KW-0460">Magnesium</keyword>
<comment type="catalytic activity">
    <reaction evidence="8">
        <text>L-tyrosyl-[protein] + ATP = O-(5'-adenylyl)-L-tyrosyl-[protein] + diphosphate</text>
        <dbReference type="Rhea" id="RHEA:54288"/>
        <dbReference type="Rhea" id="RHEA-COMP:10136"/>
        <dbReference type="Rhea" id="RHEA-COMP:13846"/>
        <dbReference type="ChEBI" id="CHEBI:30616"/>
        <dbReference type="ChEBI" id="CHEBI:33019"/>
        <dbReference type="ChEBI" id="CHEBI:46858"/>
        <dbReference type="ChEBI" id="CHEBI:83624"/>
        <dbReference type="EC" id="2.7.7.108"/>
    </reaction>
</comment>
<dbReference type="InterPro" id="IPR003846">
    <property type="entry name" value="SelO"/>
</dbReference>
<keyword evidence="8" id="KW-0464">Manganese</keyword>
<sequence length="489" mass="54340">MRLSELELSNQYASLGEPFGQFIQPKPFEHPHLVHINPAGAALLGLNPGRDSAQTWAEYGCGARLFRGSRPFAMKYAGHQFGVYNPELGDGRGLLLGEARGIHGERWDLHLKGAGKTPYSRFGDGRAVLRSTIREYLCSEAMHALGIASTRALCIIGSDEPVVREKIESGAMLIRLARTHIRFGHFEHFFYTGQHEALEQLVHFTCAEQLPQTADLSVAEKAAAILEMAMKRSARLVAQWQAAGFAHGVLNTDNMSIIGDTFDYGPYGFLDDYEPGFICNHSDHTGRYAFERQPGVVLWNLNALGHALSGLLTREAIVETLQRFEPLLVQHYSGLMRARLGFEQPGADDDRLCAQLLKLLEDASADYPAFFRRLSRYSPGEGAPAFSDLFGAEQQAPLADWLQRYDTRLKAEPRPDAERQQAMLRTNPKFILRNFLAQRVIDAAEGGDFAPLDRFMSLLQAPFDEHSGNDEWAALPGTAQKHLPISCSS</sequence>
<accession>A0ABQ6M132</accession>
<dbReference type="HAMAP" id="MF_00692">
    <property type="entry name" value="SelO"/>
    <property type="match status" value="1"/>
</dbReference>
<dbReference type="NCBIfam" id="NF000658">
    <property type="entry name" value="PRK00029.1"/>
    <property type="match status" value="1"/>
</dbReference>
<name>A0ABQ6M132_9GAMM</name>